<gene>
    <name evidence="1" type="ORF">ANE_LOCUS23038</name>
</gene>
<comment type="caution">
    <text evidence="1">The sequence shown here is derived from an EMBL/GenBank/DDBJ whole genome shotgun (WGS) entry which is preliminary data.</text>
</comment>
<accession>A0A565CG78</accession>
<sequence>MIATRDKKDVEPRCLLPIQSKVDTKLLDEAIDVIIVPDVAVALTSSESTPTVTTIDIVALAPLTSQVADLVCVPLVDDYLEPYSACVSRSIETPTIPTQVTKLVDSNLPALMDDATLTSFGQHSDSVITPLPPVTNAAAEGDAYAINQFTDFAMGAYTCGRGNNGRRGRGRGSNV</sequence>
<name>A0A565CG78_9BRAS</name>
<dbReference type="AlphaFoldDB" id="A0A565CG78"/>
<dbReference type="EMBL" id="CABITT030000007">
    <property type="protein sequence ID" value="VVB12594.1"/>
    <property type="molecule type" value="Genomic_DNA"/>
</dbReference>
<evidence type="ECO:0000313" key="2">
    <source>
        <dbReference type="Proteomes" id="UP000489600"/>
    </source>
</evidence>
<reference evidence="1" key="1">
    <citation type="submission" date="2019-07" db="EMBL/GenBank/DDBJ databases">
        <authorList>
            <person name="Dittberner H."/>
        </authorList>
    </citation>
    <scope>NUCLEOTIDE SEQUENCE [LARGE SCALE GENOMIC DNA]</scope>
</reference>
<evidence type="ECO:0000313" key="1">
    <source>
        <dbReference type="EMBL" id="VVB12594.1"/>
    </source>
</evidence>
<protein>
    <submittedName>
        <fullName evidence="1">Uncharacterized protein</fullName>
    </submittedName>
</protein>
<organism evidence="1 2">
    <name type="scientific">Arabis nemorensis</name>
    <dbReference type="NCBI Taxonomy" id="586526"/>
    <lineage>
        <taxon>Eukaryota</taxon>
        <taxon>Viridiplantae</taxon>
        <taxon>Streptophyta</taxon>
        <taxon>Embryophyta</taxon>
        <taxon>Tracheophyta</taxon>
        <taxon>Spermatophyta</taxon>
        <taxon>Magnoliopsida</taxon>
        <taxon>eudicotyledons</taxon>
        <taxon>Gunneridae</taxon>
        <taxon>Pentapetalae</taxon>
        <taxon>rosids</taxon>
        <taxon>malvids</taxon>
        <taxon>Brassicales</taxon>
        <taxon>Brassicaceae</taxon>
        <taxon>Arabideae</taxon>
        <taxon>Arabis</taxon>
    </lineage>
</organism>
<proteinExistence type="predicted"/>
<dbReference type="Proteomes" id="UP000489600">
    <property type="component" value="Unassembled WGS sequence"/>
</dbReference>
<keyword evidence="2" id="KW-1185">Reference proteome</keyword>